<evidence type="ECO:0000313" key="5">
    <source>
        <dbReference type="EMBL" id="KAI1235461.1"/>
    </source>
</evidence>
<protein>
    <recommendedName>
        <fullName evidence="3">Amino acid permease N-terminal domain-containing protein</fullName>
    </recommendedName>
</protein>
<dbReference type="Pfam" id="PF08403">
    <property type="entry name" value="AA_permease_N"/>
    <property type="match status" value="1"/>
</dbReference>
<evidence type="ECO:0000256" key="2">
    <source>
        <dbReference type="ARBA" id="ARBA00022448"/>
    </source>
</evidence>
<keyword evidence="6" id="KW-1185">Reference proteome</keyword>
<accession>A0A835NYW3</accession>
<dbReference type="GO" id="GO:0005886">
    <property type="term" value="C:plasma membrane"/>
    <property type="evidence" value="ECO:0007669"/>
    <property type="project" value="UniProtKB-SubCell"/>
</dbReference>
<proteinExistence type="predicted"/>
<feature type="domain" description="Amino acid permease N-terminal" evidence="3">
    <location>
        <begin position="52"/>
        <end position="100"/>
    </location>
</feature>
<reference evidence="5" key="3">
    <citation type="submission" date="2022-01" db="EMBL/GenBank/DDBJ databases">
        <authorList>
            <person name="Rubenstein D.R."/>
        </authorList>
    </citation>
    <scope>NUCLEOTIDE SEQUENCE</scope>
    <source>
        <strain evidence="5">SS15</strain>
        <tissue evidence="5">Liver</tissue>
    </source>
</reference>
<keyword evidence="2" id="KW-0813">Transport</keyword>
<dbReference type="EMBL" id="JADDUC010000033">
    <property type="protein sequence ID" value="KAG0122744.1"/>
    <property type="molecule type" value="Genomic_DNA"/>
</dbReference>
<reference evidence="5 6" key="2">
    <citation type="journal article" date="2021" name="J. Hered.">
        <title>Feather Gene Expression Elucidates the Developmental Basis of Plumage Iridescence in African Starlings.</title>
        <authorList>
            <person name="Rubenstein D.R."/>
            <person name="Corvelo A."/>
            <person name="MacManes M.D."/>
            <person name="Maia R."/>
            <person name="Narzisi G."/>
            <person name="Rousaki A."/>
            <person name="Vandenabeele P."/>
            <person name="Shawkey M.D."/>
            <person name="Solomon J."/>
        </authorList>
    </citation>
    <scope>NUCLEOTIDE SEQUENCE [LARGE SCALE GENOMIC DNA]</scope>
    <source>
        <strain evidence="5">SS15</strain>
    </source>
</reference>
<dbReference type="Proteomes" id="UP000618051">
    <property type="component" value="Unassembled WGS sequence"/>
</dbReference>
<dbReference type="InterPro" id="IPR013612">
    <property type="entry name" value="AA_permease_N"/>
</dbReference>
<evidence type="ECO:0000313" key="6">
    <source>
        <dbReference type="Proteomes" id="UP000618051"/>
    </source>
</evidence>
<dbReference type="AlphaFoldDB" id="A0A835NYW3"/>
<organism evidence="4">
    <name type="scientific">Lamprotornis superbus</name>
    <dbReference type="NCBI Taxonomy" id="245042"/>
    <lineage>
        <taxon>Eukaryota</taxon>
        <taxon>Metazoa</taxon>
        <taxon>Chordata</taxon>
        <taxon>Craniata</taxon>
        <taxon>Vertebrata</taxon>
        <taxon>Euteleostomi</taxon>
        <taxon>Archelosauria</taxon>
        <taxon>Archosauria</taxon>
        <taxon>Dinosauria</taxon>
        <taxon>Saurischia</taxon>
        <taxon>Theropoda</taxon>
        <taxon>Coelurosauria</taxon>
        <taxon>Aves</taxon>
        <taxon>Neognathae</taxon>
        <taxon>Neoaves</taxon>
        <taxon>Telluraves</taxon>
        <taxon>Australaves</taxon>
        <taxon>Passeriformes</taxon>
        <taxon>Sturnidae</taxon>
        <taxon>Lamprotornis</taxon>
    </lineage>
</organism>
<reference evidence="4" key="1">
    <citation type="submission" date="2020-10" db="EMBL/GenBank/DDBJ databases">
        <title>Feather gene expression reveals the developmental basis of iridescence in African starlings.</title>
        <authorList>
            <person name="Rubenstein D.R."/>
        </authorList>
    </citation>
    <scope>NUCLEOTIDE SEQUENCE</scope>
    <source>
        <strain evidence="4">SS15</strain>
        <tissue evidence="4">Liver</tissue>
    </source>
</reference>
<dbReference type="EMBL" id="JADDUC020000012">
    <property type="protein sequence ID" value="KAI1235461.1"/>
    <property type="molecule type" value="Genomic_DNA"/>
</dbReference>
<name>A0A835NYW3_9PASS</name>
<gene>
    <name evidence="5" type="ORF">IHE44_0002325</name>
    <name evidence="4" type="ORF">IHE44_008477</name>
</gene>
<evidence type="ECO:0000259" key="3">
    <source>
        <dbReference type="Pfam" id="PF08403"/>
    </source>
</evidence>
<comment type="subcellular location">
    <subcellularLocation>
        <location evidence="1">Cell membrane</location>
        <topology evidence="1">Multi-pass membrane protein</topology>
    </subcellularLocation>
</comment>
<evidence type="ECO:0000256" key="1">
    <source>
        <dbReference type="ARBA" id="ARBA00004651"/>
    </source>
</evidence>
<sequence length="106" mass="11367">MAELPIPELPPARCSGRFTISTLLGMEEGGRVPYTPTEGSSCDSVQPTHLSSSTLCSRTFGYNTVDVVPAYEHYANSKGVGNPKKGRPSLADLHSILKVTGAWLYP</sequence>
<comment type="caution">
    <text evidence="4">The sequence shown here is derived from an EMBL/GenBank/DDBJ whole genome shotgun (WGS) entry which is preliminary data.</text>
</comment>
<evidence type="ECO:0000313" key="4">
    <source>
        <dbReference type="EMBL" id="KAG0122744.1"/>
    </source>
</evidence>
<dbReference type="OrthoDB" id="10567191at2759"/>